<dbReference type="AlphaFoldDB" id="A0AAV4J0G5"/>
<protein>
    <submittedName>
        <fullName evidence="1">E3 ubiquitin-protein ligase HERC2-like</fullName>
    </submittedName>
</protein>
<evidence type="ECO:0000313" key="1">
    <source>
        <dbReference type="EMBL" id="GFS15841.1"/>
    </source>
</evidence>
<dbReference type="EMBL" id="BMAT01009888">
    <property type="protein sequence ID" value="GFS15841.1"/>
    <property type="molecule type" value="Genomic_DNA"/>
</dbReference>
<evidence type="ECO:0000313" key="2">
    <source>
        <dbReference type="Proteomes" id="UP000762676"/>
    </source>
</evidence>
<name>A0AAV4J0G5_9GAST</name>
<accession>A0AAV4J0G5</accession>
<gene>
    <name evidence="1" type="ORF">ElyMa_004943500</name>
</gene>
<dbReference type="Proteomes" id="UP000762676">
    <property type="component" value="Unassembled WGS sequence"/>
</dbReference>
<sequence>MNAHYNHLSMLIFKGRPGQRSKLPHNPKDDNLKLTHVRRDRMSIDWIRLAQFRPQASQDSAWLKADIQSCLTKDGLSRLWNHLVKDGELTVGDSSFYNSSGALAKKACFVLPPEKRFWINATTLNLAMFL</sequence>
<proteinExistence type="predicted"/>
<organism evidence="1 2">
    <name type="scientific">Elysia marginata</name>
    <dbReference type="NCBI Taxonomy" id="1093978"/>
    <lineage>
        <taxon>Eukaryota</taxon>
        <taxon>Metazoa</taxon>
        <taxon>Spiralia</taxon>
        <taxon>Lophotrochozoa</taxon>
        <taxon>Mollusca</taxon>
        <taxon>Gastropoda</taxon>
        <taxon>Heterobranchia</taxon>
        <taxon>Euthyneura</taxon>
        <taxon>Panpulmonata</taxon>
        <taxon>Sacoglossa</taxon>
        <taxon>Placobranchoidea</taxon>
        <taxon>Plakobranchidae</taxon>
        <taxon>Elysia</taxon>
    </lineage>
</organism>
<comment type="caution">
    <text evidence="1">The sequence shown here is derived from an EMBL/GenBank/DDBJ whole genome shotgun (WGS) entry which is preliminary data.</text>
</comment>
<keyword evidence="2" id="KW-1185">Reference proteome</keyword>
<reference evidence="1 2" key="1">
    <citation type="journal article" date="2021" name="Elife">
        <title>Chloroplast acquisition without the gene transfer in kleptoplastic sea slugs, Plakobranchus ocellatus.</title>
        <authorList>
            <person name="Maeda T."/>
            <person name="Takahashi S."/>
            <person name="Yoshida T."/>
            <person name="Shimamura S."/>
            <person name="Takaki Y."/>
            <person name="Nagai Y."/>
            <person name="Toyoda A."/>
            <person name="Suzuki Y."/>
            <person name="Arimoto A."/>
            <person name="Ishii H."/>
            <person name="Satoh N."/>
            <person name="Nishiyama T."/>
            <person name="Hasebe M."/>
            <person name="Maruyama T."/>
            <person name="Minagawa J."/>
            <person name="Obokata J."/>
            <person name="Shigenobu S."/>
        </authorList>
    </citation>
    <scope>NUCLEOTIDE SEQUENCE [LARGE SCALE GENOMIC DNA]</scope>
</reference>